<protein>
    <submittedName>
        <fullName evidence="1">Uncharacterized protein</fullName>
    </submittedName>
</protein>
<dbReference type="EMBL" id="MF198462">
    <property type="protein sequence ID" value="AVN99315.1"/>
    <property type="molecule type" value="Genomic_RNA"/>
</dbReference>
<reference evidence="1" key="1">
    <citation type="journal article" date="2018" name="Plant Dis.">
        <title>Discovery of Viruses and Virus-Like Pathogens in Pistachio using High-Throughput Sequencing.</title>
        <authorList>
            <person name="Al Rwahnih M."/>
            <person name="Rowhani A."/>
            <person name="Westrick N."/>
            <person name="Stevens K."/>
            <person name="Diaz-Lara A."/>
            <person name="Trouillas F.P."/>
            <person name="Preece J."/>
            <person name="Kallsen C."/>
            <person name="Farrar K."/>
            <person name="Golino D."/>
        </authorList>
    </citation>
    <scope>NUCLEOTIDE SEQUENCE [LARGE SCALE GENOMIC DNA]</scope>
    <source>
        <strain evidence="1">W10</strain>
    </source>
</reference>
<dbReference type="RefSeq" id="YP_010086810.1">
    <property type="nucleotide sequence ID" value="NC_055482.1"/>
</dbReference>
<evidence type="ECO:0000313" key="2">
    <source>
        <dbReference type="Proteomes" id="UP000502394"/>
    </source>
</evidence>
<evidence type="ECO:0000313" key="1">
    <source>
        <dbReference type="EMBL" id="AVN99315.1"/>
    </source>
</evidence>
<accession>A0A499PLS0</accession>
<keyword evidence="2" id="KW-1185">Reference proteome</keyword>
<sequence length="266" mass="31107">MNPFSSSIYFARYGYSLYDRVPKYDQHNELTNPTEAVRASKAQLVHAYEKVEWIIGALRSVMNLRSKYQAANLINQLHSSLRTVILSLSPEEVYLHRLWTVMQVFHELKFNRDMIESLLKVIVVEFSVKDIVDIYSELSSYLALLANFSTDIFVVSPLMRFLSQIYAFTNRDQRKGLLKQILKCNGYVAAHVNEEMLERTLVLVDTRIMNLFREFMETGAMILRPRDVKFLIEEHIVNDTNVGDFYTNPLTLNTDRTFRVLKQDIF</sequence>
<dbReference type="Proteomes" id="UP000502394">
    <property type="component" value="Segment"/>
</dbReference>
<proteinExistence type="predicted"/>
<dbReference type="KEGG" id="vg:65102040"/>
<name>A0A499PLS0_9CLOS</name>
<organism evidence="1">
    <name type="scientific">Pistachio ampelovirus A</name>
    <dbReference type="NCBI Taxonomy" id="2093224"/>
    <lineage>
        <taxon>Viruses</taxon>
        <taxon>Riboviria</taxon>
        <taxon>Orthornavirae</taxon>
        <taxon>Kitrinoviricota</taxon>
        <taxon>Alsuviricetes</taxon>
        <taxon>Martellivirales</taxon>
        <taxon>Closteroviridae</taxon>
        <taxon>Ampelovirus</taxon>
        <taxon>Ampelovirus pistaciae</taxon>
    </lineage>
</organism>
<dbReference type="GeneID" id="65102040"/>